<dbReference type="Gene3D" id="3.10.180.10">
    <property type="entry name" value="2,3-Dihydroxybiphenyl 1,2-Dioxygenase, domain 1"/>
    <property type="match status" value="1"/>
</dbReference>
<dbReference type="PANTHER" id="PTHR36503:SF2">
    <property type="entry name" value="BLR2408 PROTEIN"/>
    <property type="match status" value="1"/>
</dbReference>
<dbReference type="Pfam" id="PF22677">
    <property type="entry name" value="Ble-like_N"/>
    <property type="match status" value="1"/>
</dbReference>
<dbReference type="RefSeq" id="WP_338748591.1">
    <property type="nucleotide sequence ID" value="NZ_CP144913.1"/>
</dbReference>
<accession>A0ABZ2MFI5</accession>
<reference evidence="2 3" key="1">
    <citation type="submission" date="2024-02" db="EMBL/GenBank/DDBJ databases">
        <title>Janibacter sp. nov., isolated from gut of marine sandworm.</title>
        <authorList>
            <person name="Kim B."/>
            <person name="Jun M.O."/>
            <person name="Shin N.-R."/>
        </authorList>
    </citation>
    <scope>NUCLEOTIDE SEQUENCE [LARGE SCALE GENOMIC DNA]</scope>
    <source>
        <strain evidence="2 3">A1S7</strain>
    </source>
</reference>
<dbReference type="PROSITE" id="PS51819">
    <property type="entry name" value="VOC"/>
    <property type="match status" value="1"/>
</dbReference>
<dbReference type="SUPFAM" id="SSF54593">
    <property type="entry name" value="Glyoxalase/Bleomycin resistance protein/Dihydroxybiphenyl dioxygenase"/>
    <property type="match status" value="1"/>
</dbReference>
<name>A0ABZ2MFI5_9MICO</name>
<evidence type="ECO:0000259" key="1">
    <source>
        <dbReference type="PROSITE" id="PS51819"/>
    </source>
</evidence>
<evidence type="ECO:0000313" key="3">
    <source>
        <dbReference type="Proteomes" id="UP001382727"/>
    </source>
</evidence>
<organism evidence="2 3">
    <name type="scientific">Janibacter alittae</name>
    <dbReference type="NCBI Taxonomy" id="3115209"/>
    <lineage>
        <taxon>Bacteria</taxon>
        <taxon>Bacillati</taxon>
        <taxon>Actinomycetota</taxon>
        <taxon>Actinomycetes</taxon>
        <taxon>Micrococcales</taxon>
        <taxon>Intrasporangiaceae</taxon>
        <taxon>Janibacter</taxon>
    </lineage>
</organism>
<gene>
    <name evidence="2" type="ORF">V1351_12800</name>
</gene>
<dbReference type="Proteomes" id="UP001382727">
    <property type="component" value="Chromosome"/>
</dbReference>
<dbReference type="InterPro" id="IPR029068">
    <property type="entry name" value="Glyas_Bleomycin-R_OHBP_Dase"/>
</dbReference>
<feature type="domain" description="VOC" evidence="1">
    <location>
        <begin position="18"/>
        <end position="141"/>
    </location>
</feature>
<sequence>MAKQTTMSDTTVGTRVHQMIFVNLPVADPQRSRDFFTALGYGFNEEMCNEGALALELGPNHYAMLLQTEFFATFHDARVAGRGRHEVLTCLSADSREDVDDLVDRALEAGGRDVRTDEFGDFMYGRSYADLDDHIWEIMWMDVDKARAAGTFA</sequence>
<keyword evidence="3" id="KW-1185">Reference proteome</keyword>
<dbReference type="EMBL" id="CP144913">
    <property type="protein sequence ID" value="WXB75820.1"/>
    <property type="molecule type" value="Genomic_DNA"/>
</dbReference>
<protein>
    <submittedName>
        <fullName evidence="2">VOC family protein</fullName>
    </submittedName>
</protein>
<dbReference type="InterPro" id="IPR053863">
    <property type="entry name" value="Glyoxy/Ble-like_N"/>
</dbReference>
<dbReference type="PANTHER" id="PTHR36503">
    <property type="entry name" value="BLR2520 PROTEIN"/>
    <property type="match status" value="1"/>
</dbReference>
<evidence type="ECO:0000313" key="2">
    <source>
        <dbReference type="EMBL" id="WXB75820.1"/>
    </source>
</evidence>
<dbReference type="InterPro" id="IPR037523">
    <property type="entry name" value="VOC_core"/>
</dbReference>
<proteinExistence type="predicted"/>